<dbReference type="SUPFAM" id="SSF54427">
    <property type="entry name" value="NTF2-like"/>
    <property type="match status" value="1"/>
</dbReference>
<comment type="caution">
    <text evidence="1">The sequence shown here is derived from an EMBL/GenBank/DDBJ whole genome shotgun (WGS) entry which is preliminary data.</text>
</comment>
<protein>
    <recommendedName>
        <fullName evidence="3">SnoaL-like domain-containing protein</fullName>
    </recommendedName>
</protein>
<organism evidence="1 2">
    <name type="scientific">Nocardioides marinquilinus</name>
    <dbReference type="NCBI Taxonomy" id="1210400"/>
    <lineage>
        <taxon>Bacteria</taxon>
        <taxon>Bacillati</taxon>
        <taxon>Actinomycetota</taxon>
        <taxon>Actinomycetes</taxon>
        <taxon>Propionibacteriales</taxon>
        <taxon>Nocardioidaceae</taxon>
        <taxon>Nocardioides</taxon>
    </lineage>
</organism>
<dbReference type="Gene3D" id="3.10.450.50">
    <property type="match status" value="1"/>
</dbReference>
<accession>A0ABP9Q4G6</accession>
<dbReference type="Proteomes" id="UP001500221">
    <property type="component" value="Unassembled WGS sequence"/>
</dbReference>
<dbReference type="InterPro" id="IPR032710">
    <property type="entry name" value="NTF2-like_dom_sf"/>
</dbReference>
<evidence type="ECO:0000313" key="2">
    <source>
        <dbReference type="Proteomes" id="UP001500221"/>
    </source>
</evidence>
<dbReference type="RefSeq" id="WP_345464584.1">
    <property type="nucleotide sequence ID" value="NZ_BAABKG010000008.1"/>
</dbReference>
<sequence>MPVHAAPPVLTRTELARAFATHRFAEVYDRLDPDLRWIVDGRPALDRDATVVACESLLGDLAHTVAELLRVEVVEDGASVTVETVTRYVDLTGTTVVASQDTLDFEGATVVAITSYVAEAADPADPVSPAEPAAS</sequence>
<reference evidence="2" key="1">
    <citation type="journal article" date="2019" name="Int. J. Syst. Evol. Microbiol.">
        <title>The Global Catalogue of Microorganisms (GCM) 10K type strain sequencing project: providing services to taxonomists for standard genome sequencing and annotation.</title>
        <authorList>
            <consortium name="The Broad Institute Genomics Platform"/>
            <consortium name="The Broad Institute Genome Sequencing Center for Infectious Disease"/>
            <person name="Wu L."/>
            <person name="Ma J."/>
        </authorList>
    </citation>
    <scope>NUCLEOTIDE SEQUENCE [LARGE SCALE GENOMIC DNA]</scope>
    <source>
        <strain evidence="2">JCM 18459</strain>
    </source>
</reference>
<name>A0ABP9Q4G6_9ACTN</name>
<evidence type="ECO:0000313" key="1">
    <source>
        <dbReference type="EMBL" id="GAA5156756.1"/>
    </source>
</evidence>
<gene>
    <name evidence="1" type="ORF">GCM10023340_45470</name>
</gene>
<proteinExistence type="predicted"/>
<dbReference type="EMBL" id="BAABKG010000008">
    <property type="protein sequence ID" value="GAA5156756.1"/>
    <property type="molecule type" value="Genomic_DNA"/>
</dbReference>
<keyword evidence="2" id="KW-1185">Reference proteome</keyword>
<evidence type="ECO:0008006" key="3">
    <source>
        <dbReference type="Google" id="ProtNLM"/>
    </source>
</evidence>